<dbReference type="Pfam" id="PF10601">
    <property type="entry name" value="zf-LITAF-like"/>
    <property type="match status" value="1"/>
</dbReference>
<dbReference type="SMART" id="SM00714">
    <property type="entry name" value="LITAF"/>
    <property type="match status" value="1"/>
</dbReference>
<keyword evidence="6" id="KW-0862">Zinc</keyword>
<evidence type="ECO:0000256" key="1">
    <source>
        <dbReference type="ARBA" id="ARBA00004125"/>
    </source>
</evidence>
<dbReference type="Proteomes" id="UP000250572">
    <property type="component" value="Unassembled WGS sequence"/>
</dbReference>
<evidence type="ECO:0000256" key="4">
    <source>
        <dbReference type="ARBA" id="ARBA00005975"/>
    </source>
</evidence>
<evidence type="ECO:0000313" key="11">
    <source>
        <dbReference type="EMBL" id="PWA21310.1"/>
    </source>
</evidence>
<evidence type="ECO:0000256" key="2">
    <source>
        <dbReference type="ARBA" id="ARBA00004414"/>
    </source>
</evidence>
<dbReference type="CDD" id="cd02981">
    <property type="entry name" value="PDI_b_family"/>
    <property type="match status" value="1"/>
</dbReference>
<evidence type="ECO:0000256" key="3">
    <source>
        <dbReference type="ARBA" id="ARBA00004630"/>
    </source>
</evidence>
<feature type="domain" description="LITAF" evidence="10">
    <location>
        <begin position="250"/>
        <end position="334"/>
    </location>
</feature>
<sequence>MELEDVYCTSRTHKESGVLEERGRLNICLFRRSETTQRDPRKSAFPDRAEDADQEEFVRLCRVEFRPQNVILSDSIFADDFIILRHSKADVREVDGCSVKLYVRCNGHTQTEHRSEQQQPQLLHDRLATDHDASGAQSGTGRAGILHVLVLSLVVKFLQTRLLPENREERESRRQQGTQTEDLERTMAQSYRDKRCALLKKGGANCPRPWFLIRRPIKRFLVSTTDLVDGQVGERASRGRRAPTIAVVSQPQPVPIILNSLRDSPGFVRCPHCLELVTSNVTYVAGRTAMCSCVIMALMGLFCGFCLIPLCMRGLQDAHHSCPQCGEKLYSLESDSAQVFKEVAFDLTDVEFGVTVTPEVFQKYEVKSDSVVLFKKCVNELWVWVPVSQQVTEVWLRAGDAVLHQRVVMCVSVAVGLSSPRTCDPQQVVIVTQPAAAHHRDRVVIDVTSFSICRGTAKIPLDVMTDEVSKPQQLTGHIQNILSRIHNKLIQAFFFYFLLLLFVLIFFIFSFLWLLLHLRVQESVEVGRSRGLNVEIPDDPCGHVTSRPVEVKAVVQACVRAPWSLSPSMLLALLQLPQLPLLALTLPDELPESEPDSDNPPARRSIAPHLLRLRLGHTPVRNRTRSLQLLSTGLQSNKPGLGPGASVTSSGNLAAISTGNITAADILCSMSPWKFSGKLADIFFSGSLMNAGWLLLQESGVRLSGVRSSCSSSMAAAEAAAELGLCLWLSLSLRTETAGSGWWPQLKSPGPFLYQMCDRIDMWVQLHLFPTVWITVTNHVKMRVITQKVSSQLGPGTTWAQSGSMWWGRVTLRVKGKVLPRDVTKVRSRITQEDVKSGVNL</sequence>
<feature type="region of interest" description="Disordered" evidence="8">
    <location>
        <begin position="166"/>
        <end position="186"/>
    </location>
</feature>
<dbReference type="GO" id="GO:0098560">
    <property type="term" value="C:cytoplasmic side of late endosome membrane"/>
    <property type="evidence" value="ECO:0007669"/>
    <property type="project" value="TreeGrafter"/>
</dbReference>
<dbReference type="EMBL" id="NHOQ01001910">
    <property type="protein sequence ID" value="PWA21310.1"/>
    <property type="molecule type" value="Genomic_DNA"/>
</dbReference>
<dbReference type="GO" id="GO:0098574">
    <property type="term" value="C:cytoplasmic side of lysosomal membrane"/>
    <property type="evidence" value="ECO:0007669"/>
    <property type="project" value="TreeGrafter"/>
</dbReference>
<proteinExistence type="inferred from homology"/>
<dbReference type="PROSITE" id="PS51837">
    <property type="entry name" value="LITAF"/>
    <property type="match status" value="1"/>
</dbReference>
<keyword evidence="5" id="KW-0479">Metal-binding</keyword>
<dbReference type="PANTHER" id="PTHR23292:SF45">
    <property type="entry name" value="LIPOPOLYSACCHARIDE-INDUCED TUMOR NECROSIS FACTOR-ALPHA FACTOR HOMOLOG"/>
    <property type="match status" value="1"/>
</dbReference>
<feature type="transmembrane region" description="Helical" evidence="9">
    <location>
        <begin position="493"/>
        <end position="516"/>
    </location>
</feature>
<gene>
    <name evidence="11" type="ORF">CCH79_00018432</name>
</gene>
<dbReference type="GO" id="GO:0005634">
    <property type="term" value="C:nucleus"/>
    <property type="evidence" value="ECO:0007669"/>
    <property type="project" value="TreeGrafter"/>
</dbReference>
<evidence type="ECO:0000256" key="7">
    <source>
        <dbReference type="ARBA" id="ARBA00023136"/>
    </source>
</evidence>
<dbReference type="GO" id="GO:0008270">
    <property type="term" value="F:zinc ion binding"/>
    <property type="evidence" value="ECO:0007669"/>
    <property type="project" value="TreeGrafter"/>
</dbReference>
<dbReference type="InterPro" id="IPR006629">
    <property type="entry name" value="LITAF"/>
</dbReference>
<comment type="subcellular location">
    <subcellularLocation>
        <location evidence="1">Endosome membrane</location>
        <topology evidence="1">Peripheral membrane protein</topology>
        <orientation evidence="1">Cytoplasmic side</orientation>
    </subcellularLocation>
    <subcellularLocation>
        <location evidence="2">Late endosome membrane</location>
    </subcellularLocation>
    <subcellularLocation>
        <location evidence="3">Lysosome membrane</location>
        <topology evidence="3">Peripheral membrane protein</topology>
        <orientation evidence="3">Cytoplasmic side</orientation>
    </subcellularLocation>
</comment>
<keyword evidence="9" id="KW-1133">Transmembrane helix</keyword>
<dbReference type="InterPro" id="IPR037519">
    <property type="entry name" value="LITAF_fam"/>
</dbReference>
<keyword evidence="12" id="KW-1185">Reference proteome</keyword>
<accession>A0A315VPW4</accession>
<dbReference type="Pfam" id="PF13848">
    <property type="entry name" value="Thioredoxin_6"/>
    <property type="match status" value="1"/>
</dbReference>
<dbReference type="AlphaFoldDB" id="A0A315VPW4"/>
<keyword evidence="9" id="KW-0812">Transmembrane</keyword>
<evidence type="ECO:0000313" key="12">
    <source>
        <dbReference type="Proteomes" id="UP000250572"/>
    </source>
</evidence>
<evidence type="ECO:0000256" key="8">
    <source>
        <dbReference type="SAM" id="MobiDB-lite"/>
    </source>
</evidence>
<evidence type="ECO:0000259" key="10">
    <source>
        <dbReference type="PROSITE" id="PS51837"/>
    </source>
</evidence>
<evidence type="ECO:0000256" key="6">
    <source>
        <dbReference type="ARBA" id="ARBA00022833"/>
    </source>
</evidence>
<comment type="caution">
    <text evidence="11">The sequence shown here is derived from an EMBL/GenBank/DDBJ whole genome shotgun (WGS) entry which is preliminary data.</text>
</comment>
<evidence type="ECO:0000256" key="5">
    <source>
        <dbReference type="ARBA" id="ARBA00022723"/>
    </source>
</evidence>
<keyword evidence="7 9" id="KW-0472">Membrane</keyword>
<comment type="similarity">
    <text evidence="4">Belongs to the CDIP1/LITAF family.</text>
</comment>
<name>A0A315VPW4_GAMAF</name>
<evidence type="ECO:0000256" key="9">
    <source>
        <dbReference type="SAM" id="Phobius"/>
    </source>
</evidence>
<reference evidence="11 12" key="1">
    <citation type="journal article" date="2018" name="G3 (Bethesda)">
        <title>A High-Quality Reference Genome for the Invasive Mosquitofish Gambusia affinis Using a Chicago Library.</title>
        <authorList>
            <person name="Hoffberg S.L."/>
            <person name="Troendle N.J."/>
            <person name="Glenn T.C."/>
            <person name="Mahmud O."/>
            <person name="Louha S."/>
            <person name="Chalopin D."/>
            <person name="Bennetzen J.L."/>
            <person name="Mauricio R."/>
        </authorList>
    </citation>
    <scope>NUCLEOTIDE SEQUENCE [LARGE SCALE GENOMIC DNA]</scope>
    <source>
        <strain evidence="11">NE01/NJP1002.9</strain>
        <tissue evidence="11">Muscle</tissue>
    </source>
</reference>
<organism evidence="11 12">
    <name type="scientific">Gambusia affinis</name>
    <name type="common">Western mosquitofish</name>
    <name type="synonym">Heterandria affinis</name>
    <dbReference type="NCBI Taxonomy" id="33528"/>
    <lineage>
        <taxon>Eukaryota</taxon>
        <taxon>Metazoa</taxon>
        <taxon>Chordata</taxon>
        <taxon>Craniata</taxon>
        <taxon>Vertebrata</taxon>
        <taxon>Euteleostomi</taxon>
        <taxon>Actinopterygii</taxon>
        <taxon>Neopterygii</taxon>
        <taxon>Teleostei</taxon>
        <taxon>Neoteleostei</taxon>
        <taxon>Acanthomorphata</taxon>
        <taxon>Ovalentaria</taxon>
        <taxon>Atherinomorphae</taxon>
        <taxon>Cyprinodontiformes</taxon>
        <taxon>Poeciliidae</taxon>
        <taxon>Poeciliinae</taxon>
        <taxon>Gambusia</taxon>
    </lineage>
</organism>
<dbReference type="PANTHER" id="PTHR23292">
    <property type="entry name" value="LIPOPOLYSACCHARIDE-INDUCED TUMOR NECROSIS FACTOR-ALPHA FACTOR"/>
    <property type="match status" value="1"/>
</dbReference>
<dbReference type="Gene3D" id="3.40.30.10">
    <property type="entry name" value="Glutaredoxin"/>
    <property type="match status" value="1"/>
</dbReference>
<feature type="transmembrane region" description="Helical" evidence="9">
    <location>
        <begin position="294"/>
        <end position="312"/>
    </location>
</feature>
<protein>
    <recommendedName>
        <fullName evidence="10">LITAF domain-containing protein</fullName>
    </recommendedName>
</protein>